<dbReference type="Ensembl" id="ENSPTET00000046265.1">
    <property type="protein sequence ID" value="ENSPTEP00000033819.1"/>
    <property type="gene ID" value="ENSPTEG00000032221.1"/>
</dbReference>
<dbReference type="AlphaFoldDB" id="A0A8C9I990"/>
<proteinExistence type="predicted"/>
<evidence type="ECO:0000313" key="2">
    <source>
        <dbReference type="Proteomes" id="UP000694416"/>
    </source>
</evidence>
<sequence length="75" mass="8706">MQEKADISNTPEVFYSLSILESLRCMIYTHPDYSALHLQNQQPAQVPSYLHSCDVVEEQKIKDLAENQKKIKIKK</sequence>
<keyword evidence="2" id="KW-1185">Reference proteome</keyword>
<accession>A0A8C9I990</accession>
<reference evidence="1" key="1">
    <citation type="submission" date="2025-08" db="UniProtKB">
        <authorList>
            <consortium name="Ensembl"/>
        </authorList>
    </citation>
    <scope>IDENTIFICATION</scope>
</reference>
<evidence type="ECO:0000313" key="1">
    <source>
        <dbReference type="Ensembl" id="ENSPTEP00000033819.1"/>
    </source>
</evidence>
<protein>
    <submittedName>
        <fullName evidence="1">Uncharacterized protein</fullName>
    </submittedName>
</protein>
<dbReference type="Proteomes" id="UP000694416">
    <property type="component" value="Unplaced"/>
</dbReference>
<name>A0A8C9I990_9PRIM</name>
<organism evidence="1 2">
    <name type="scientific">Piliocolobus tephrosceles</name>
    <name type="common">Ugandan red Colobus</name>
    <dbReference type="NCBI Taxonomy" id="591936"/>
    <lineage>
        <taxon>Eukaryota</taxon>
        <taxon>Metazoa</taxon>
        <taxon>Chordata</taxon>
        <taxon>Craniata</taxon>
        <taxon>Vertebrata</taxon>
        <taxon>Euteleostomi</taxon>
        <taxon>Mammalia</taxon>
        <taxon>Eutheria</taxon>
        <taxon>Euarchontoglires</taxon>
        <taxon>Primates</taxon>
        <taxon>Haplorrhini</taxon>
        <taxon>Catarrhini</taxon>
        <taxon>Cercopithecidae</taxon>
        <taxon>Colobinae</taxon>
        <taxon>Piliocolobus</taxon>
    </lineage>
</organism>
<reference evidence="1" key="2">
    <citation type="submission" date="2025-09" db="UniProtKB">
        <authorList>
            <consortium name="Ensembl"/>
        </authorList>
    </citation>
    <scope>IDENTIFICATION</scope>
</reference>